<dbReference type="GO" id="GO:0004527">
    <property type="term" value="F:exonuclease activity"/>
    <property type="evidence" value="ECO:0007669"/>
    <property type="project" value="UniProtKB-KW"/>
</dbReference>
<dbReference type="RefSeq" id="WP_217992124.1">
    <property type="nucleotide sequence ID" value="NZ_OCNJ01000025.1"/>
</dbReference>
<dbReference type="GO" id="GO:0003887">
    <property type="term" value="F:DNA-directed DNA polymerase activity"/>
    <property type="evidence" value="ECO:0007669"/>
    <property type="project" value="InterPro"/>
</dbReference>
<dbReference type="Proteomes" id="UP000219621">
    <property type="component" value="Unassembled WGS sequence"/>
</dbReference>
<comment type="subunit">
    <text evidence="1">Single-chain monomer with multiple functions.</text>
</comment>
<dbReference type="PANTHER" id="PTHR10133">
    <property type="entry name" value="DNA POLYMERASE I"/>
    <property type="match status" value="1"/>
</dbReference>
<keyword evidence="4" id="KW-1185">Reference proteome</keyword>
<keyword evidence="3" id="KW-0540">Nuclease</keyword>
<dbReference type="AlphaFoldDB" id="A0A286H204"/>
<evidence type="ECO:0000313" key="3">
    <source>
        <dbReference type="EMBL" id="SOE01787.1"/>
    </source>
</evidence>
<gene>
    <name evidence="3" type="ORF">SAMN05421508_1255</name>
</gene>
<feature type="domain" description="DNA-directed DNA polymerase family A palm" evidence="2">
    <location>
        <begin position="320"/>
        <end position="513"/>
    </location>
</feature>
<dbReference type="GO" id="GO:0003677">
    <property type="term" value="F:DNA binding"/>
    <property type="evidence" value="ECO:0007669"/>
    <property type="project" value="InterPro"/>
</dbReference>
<name>A0A286H204_9PROT</name>
<sequence length="582" mass="64090">MMDALPFKEVWAVDFEFIAGEGRTPSPVCLVAREIKSGRLVRLWHDEFGQEPPYAVDADALFVAYYASAEVGCHLALGWPPPERVLDLFTEFRARTNGTAATAGNGLLGALTHFGLDSIGAVEKEGMRDLILSGGPWDDDDKAAILDYCQSDVDALARLLPVMVSKIDLPRALLRGRYMTAAARIEATGIPIDVPTLKAMQEHWRDIQALLIEEIDASYGVFDGTTFKHDRFASYLIARGINWPRTETGRLAVSDDIFREQAKVYPVLEPLRQLRSMLGQMRLSDLTVGPDGRNRTMLSAFRSKTGRNQPSNSRFIFGASRWLRGLVRPEPGRALAYVDWSQQEVGIAAALSGDAAMAAAYTSGDPYLAFAVQAGAAPEGATKATHKDVRDLYKATVLAVQYGMGEESLARRIAQPEIMARQLLRKHRDVYAAFWKWSDAVVAHAMTCGWLSTVYGWPLHVGKAANERMLRNFPMQANGAEMLRIACCLATERGIEVCAPVHDALLIEASSAEIDAVVKETQAAMAEASRFVLDGFELATDAKVVRYPDRFMEDGGTEMWGRVSTILNRLDAQCTKKDLAHA</sequence>
<dbReference type="SMART" id="SM00482">
    <property type="entry name" value="POLAc"/>
    <property type="match status" value="1"/>
</dbReference>
<reference evidence="3 4" key="1">
    <citation type="submission" date="2017-09" db="EMBL/GenBank/DDBJ databases">
        <authorList>
            <person name="Ehlers B."/>
            <person name="Leendertz F.H."/>
        </authorList>
    </citation>
    <scope>NUCLEOTIDE SEQUENCE [LARGE SCALE GENOMIC DNA]</scope>
    <source>
        <strain evidence="3 4">USBA 140</strain>
    </source>
</reference>
<proteinExistence type="predicted"/>
<dbReference type="GO" id="GO:0006261">
    <property type="term" value="P:DNA-templated DNA replication"/>
    <property type="evidence" value="ECO:0007669"/>
    <property type="project" value="InterPro"/>
</dbReference>
<dbReference type="Pfam" id="PF00476">
    <property type="entry name" value="DNA_pol_A"/>
    <property type="match status" value="1"/>
</dbReference>
<evidence type="ECO:0000259" key="2">
    <source>
        <dbReference type="SMART" id="SM00482"/>
    </source>
</evidence>
<dbReference type="InterPro" id="IPR043502">
    <property type="entry name" value="DNA/RNA_pol_sf"/>
</dbReference>
<dbReference type="Gene3D" id="3.30.70.370">
    <property type="match status" value="1"/>
</dbReference>
<dbReference type="EMBL" id="OCNJ01000025">
    <property type="protein sequence ID" value="SOE01787.1"/>
    <property type="molecule type" value="Genomic_DNA"/>
</dbReference>
<dbReference type="GO" id="GO:0006302">
    <property type="term" value="P:double-strand break repair"/>
    <property type="evidence" value="ECO:0007669"/>
    <property type="project" value="TreeGrafter"/>
</dbReference>
<evidence type="ECO:0000313" key="4">
    <source>
        <dbReference type="Proteomes" id="UP000219621"/>
    </source>
</evidence>
<organism evidence="3 4">
    <name type="scientific">Caenispirillum bisanense</name>
    <dbReference type="NCBI Taxonomy" id="414052"/>
    <lineage>
        <taxon>Bacteria</taxon>
        <taxon>Pseudomonadati</taxon>
        <taxon>Pseudomonadota</taxon>
        <taxon>Alphaproteobacteria</taxon>
        <taxon>Rhodospirillales</taxon>
        <taxon>Novispirillaceae</taxon>
        <taxon>Caenispirillum</taxon>
    </lineage>
</organism>
<dbReference type="InterPro" id="IPR001098">
    <property type="entry name" value="DNA-dir_DNA_pol_A_palm_dom"/>
</dbReference>
<dbReference type="Gene3D" id="1.10.150.20">
    <property type="entry name" value="5' to 3' exonuclease, C-terminal subdomain"/>
    <property type="match status" value="1"/>
</dbReference>
<dbReference type="PANTHER" id="PTHR10133:SF62">
    <property type="entry name" value="DNA POLYMERASE THETA"/>
    <property type="match status" value="1"/>
</dbReference>
<protein>
    <submittedName>
        <fullName evidence="3">DNA polymerase I - 3'-5' exonuclease and polymerase domains</fullName>
    </submittedName>
</protein>
<keyword evidence="3" id="KW-0378">Hydrolase</keyword>
<keyword evidence="3" id="KW-0269">Exonuclease</keyword>
<dbReference type="SUPFAM" id="SSF56672">
    <property type="entry name" value="DNA/RNA polymerases"/>
    <property type="match status" value="1"/>
</dbReference>
<dbReference type="InterPro" id="IPR002298">
    <property type="entry name" value="DNA_polymerase_A"/>
</dbReference>
<evidence type="ECO:0000256" key="1">
    <source>
        <dbReference type="ARBA" id="ARBA00011541"/>
    </source>
</evidence>
<accession>A0A286H204</accession>